<comment type="caution">
    <text evidence="1">The sequence shown here is derived from an EMBL/GenBank/DDBJ whole genome shotgun (WGS) entry which is preliminary data.</text>
</comment>
<accession>A0A8T0C7C5</accession>
<name>A0A8T0C7C5_9GAMM</name>
<reference evidence="1 2" key="1">
    <citation type="journal article" date="2012" name="J. Bacteriol.">
        <title>Genome sequence of the cycloprodigiosin-producing bacterial strain Pseudoalteromonas rubra ATCC 29570(T).</title>
        <authorList>
            <person name="Xie B.B."/>
            <person name="Shu Y.L."/>
            <person name="Qin Q.L."/>
            <person name="Rong J.C."/>
            <person name="Zhang X.Y."/>
            <person name="Chen X.L."/>
            <person name="Zhou B.C."/>
            <person name="Zhang Y.Z."/>
        </authorList>
    </citation>
    <scope>NUCLEOTIDE SEQUENCE [LARGE SCALE GENOMIC DNA]</scope>
    <source>
        <strain evidence="1 2">DSM 6842</strain>
    </source>
</reference>
<dbReference type="EMBL" id="AHCD03000035">
    <property type="protein sequence ID" value="KAF7786288.1"/>
    <property type="molecule type" value="Genomic_DNA"/>
</dbReference>
<proteinExistence type="predicted"/>
<evidence type="ECO:0000313" key="1">
    <source>
        <dbReference type="EMBL" id="KAF7786288.1"/>
    </source>
</evidence>
<protein>
    <submittedName>
        <fullName evidence="1">Uncharacterized protein</fullName>
    </submittedName>
</protein>
<dbReference type="Proteomes" id="UP000016480">
    <property type="component" value="Unassembled WGS sequence"/>
</dbReference>
<evidence type="ECO:0000313" key="2">
    <source>
        <dbReference type="Proteomes" id="UP000016480"/>
    </source>
</evidence>
<sequence length="48" mass="5647">MWQSTKCPFLRASVKPQISCDYLVPIRSVNQGSQNWVDEKVWIEVEHN</sequence>
<dbReference type="AlphaFoldDB" id="A0A8T0C7C5"/>
<organism evidence="1 2">
    <name type="scientific">Pseudoalteromonas rubra</name>
    <dbReference type="NCBI Taxonomy" id="43658"/>
    <lineage>
        <taxon>Bacteria</taxon>
        <taxon>Pseudomonadati</taxon>
        <taxon>Pseudomonadota</taxon>
        <taxon>Gammaproteobacteria</taxon>
        <taxon>Alteromonadales</taxon>
        <taxon>Pseudoalteromonadaceae</taxon>
        <taxon>Pseudoalteromonas</taxon>
    </lineage>
</organism>
<gene>
    <name evidence="1" type="ORF">PRUB_a0802</name>
</gene>